<dbReference type="PANTHER" id="PTHR33018">
    <property type="entry name" value="OS10G0338966 PROTEIN-RELATED"/>
    <property type="match status" value="1"/>
</dbReference>
<reference evidence="1 2" key="1">
    <citation type="journal article" date="2020" name="bioRxiv">
        <title>Sequence and annotation of 42 cannabis genomes reveals extensive copy number variation in cannabinoid synthesis and pathogen resistance genes.</title>
        <authorList>
            <person name="Mckernan K.J."/>
            <person name="Helbert Y."/>
            <person name="Kane L.T."/>
            <person name="Ebling H."/>
            <person name="Zhang L."/>
            <person name="Liu B."/>
            <person name="Eaton Z."/>
            <person name="Mclaughlin S."/>
            <person name="Kingan S."/>
            <person name="Baybayan P."/>
            <person name="Concepcion G."/>
            <person name="Jordan M."/>
            <person name="Riva A."/>
            <person name="Barbazuk W."/>
            <person name="Harkins T."/>
        </authorList>
    </citation>
    <scope>NUCLEOTIDE SEQUENCE [LARGE SCALE GENOMIC DNA]</scope>
    <source>
        <strain evidence="2">cv. Jamaican Lion 4</strain>
        <tissue evidence="1">Leaf</tissue>
    </source>
</reference>
<keyword evidence="2" id="KW-1185">Reference proteome</keyword>
<dbReference type="Proteomes" id="UP000583929">
    <property type="component" value="Unassembled WGS sequence"/>
</dbReference>
<protein>
    <submittedName>
        <fullName evidence="1">Uncharacterized protein</fullName>
    </submittedName>
</protein>
<evidence type="ECO:0000313" key="1">
    <source>
        <dbReference type="EMBL" id="KAF4346214.1"/>
    </source>
</evidence>
<gene>
    <name evidence="1" type="ORF">G4B88_026329</name>
</gene>
<accession>A0A7J6DJE0</accession>
<organism evidence="1 2">
    <name type="scientific">Cannabis sativa</name>
    <name type="common">Hemp</name>
    <name type="synonym">Marijuana</name>
    <dbReference type="NCBI Taxonomy" id="3483"/>
    <lineage>
        <taxon>Eukaryota</taxon>
        <taxon>Viridiplantae</taxon>
        <taxon>Streptophyta</taxon>
        <taxon>Embryophyta</taxon>
        <taxon>Tracheophyta</taxon>
        <taxon>Spermatophyta</taxon>
        <taxon>Magnoliopsida</taxon>
        <taxon>eudicotyledons</taxon>
        <taxon>Gunneridae</taxon>
        <taxon>Pentapetalae</taxon>
        <taxon>rosids</taxon>
        <taxon>fabids</taxon>
        <taxon>Rosales</taxon>
        <taxon>Cannabaceae</taxon>
        <taxon>Cannabis</taxon>
    </lineage>
</organism>
<dbReference type="EMBL" id="JAATIQ010001102">
    <property type="protein sequence ID" value="KAF4346214.1"/>
    <property type="molecule type" value="Genomic_DNA"/>
</dbReference>
<comment type="caution">
    <text evidence="1">The sequence shown here is derived from an EMBL/GenBank/DDBJ whole genome shotgun (WGS) entry which is preliminary data.</text>
</comment>
<sequence>MKSNGIQQKVTYNRRSQPVGKGAIRYSTYSGALALNGWVPIDLPNWHNVDEVKLDMIWKEMKAIFDLDDCVRHQTLSNIGNNCRGFKSRLTNNFIMKYMNDPIYRAKNPHTLMYPPAIYLGITKPVWHNSVASRTTPEFQELTKLQQARRAENDNPHRLGRKGYPNLEYELQQQYNTEEKIERAVLLKEARKDKKAEYAKESDKEIASTIALMKALEEKSHGHQEQEHVEHDIEDKSDYPNFVQDESFIDVIVKTNEGTWSQLALENLVDKQVAKAIIRQAAEVHNKPLNENSYRIEVNELLIPDALIPKAIDPDEIYLVKHVFRSYVAWPQHLAVLEGAIQGRTPDYRASDLAKRLGEIIPGQQLMATLNNG</sequence>
<evidence type="ECO:0000313" key="2">
    <source>
        <dbReference type="Proteomes" id="UP000583929"/>
    </source>
</evidence>
<name>A0A7J6DJE0_CANSA</name>
<dbReference type="AlphaFoldDB" id="A0A7J6DJE0"/>
<proteinExistence type="predicted"/>
<dbReference type="PANTHER" id="PTHR33018:SF31">
    <property type="entry name" value="TRANSPOSASE, PTTA_EN_SPM, PLANT"/>
    <property type="match status" value="1"/>
</dbReference>